<gene>
    <name evidence="1" type="ORF">CGI_10008382</name>
</gene>
<name>K1PSZ7_MAGGI</name>
<evidence type="ECO:0000313" key="1">
    <source>
        <dbReference type="EMBL" id="EKC19525.1"/>
    </source>
</evidence>
<proteinExistence type="predicted"/>
<sequence length="125" mass="13973">MFRSTTSSPRSSEHAWHGGICAFTKACGEKFITTKNISEEERKRQNHLKDHLRELFECIDLFINSFTKSSLKTTCLGHGHVFKDQRPMFTSDSDVLSGSTRAMHHGLLQSKGSGNLVRRSGMSAA</sequence>
<organism evidence="1">
    <name type="scientific">Magallana gigas</name>
    <name type="common">Pacific oyster</name>
    <name type="synonym">Crassostrea gigas</name>
    <dbReference type="NCBI Taxonomy" id="29159"/>
    <lineage>
        <taxon>Eukaryota</taxon>
        <taxon>Metazoa</taxon>
        <taxon>Spiralia</taxon>
        <taxon>Lophotrochozoa</taxon>
        <taxon>Mollusca</taxon>
        <taxon>Bivalvia</taxon>
        <taxon>Autobranchia</taxon>
        <taxon>Pteriomorphia</taxon>
        <taxon>Ostreida</taxon>
        <taxon>Ostreoidea</taxon>
        <taxon>Ostreidae</taxon>
        <taxon>Magallana</taxon>
    </lineage>
</organism>
<accession>K1PSZ7</accession>
<dbReference type="HOGENOM" id="CLU_1994821_0_0_1"/>
<dbReference type="AlphaFoldDB" id="K1PSZ7"/>
<reference evidence="1" key="1">
    <citation type="journal article" date="2012" name="Nature">
        <title>The oyster genome reveals stress adaptation and complexity of shell formation.</title>
        <authorList>
            <person name="Zhang G."/>
            <person name="Fang X."/>
            <person name="Guo X."/>
            <person name="Li L."/>
            <person name="Luo R."/>
            <person name="Xu F."/>
            <person name="Yang P."/>
            <person name="Zhang L."/>
            <person name="Wang X."/>
            <person name="Qi H."/>
            <person name="Xiong Z."/>
            <person name="Que H."/>
            <person name="Xie Y."/>
            <person name="Holland P.W."/>
            <person name="Paps J."/>
            <person name="Zhu Y."/>
            <person name="Wu F."/>
            <person name="Chen Y."/>
            <person name="Wang J."/>
            <person name="Peng C."/>
            <person name="Meng J."/>
            <person name="Yang L."/>
            <person name="Liu J."/>
            <person name="Wen B."/>
            <person name="Zhang N."/>
            <person name="Huang Z."/>
            <person name="Zhu Q."/>
            <person name="Feng Y."/>
            <person name="Mount A."/>
            <person name="Hedgecock D."/>
            <person name="Xu Z."/>
            <person name="Liu Y."/>
            <person name="Domazet-Loso T."/>
            <person name="Du Y."/>
            <person name="Sun X."/>
            <person name="Zhang S."/>
            <person name="Liu B."/>
            <person name="Cheng P."/>
            <person name="Jiang X."/>
            <person name="Li J."/>
            <person name="Fan D."/>
            <person name="Wang W."/>
            <person name="Fu W."/>
            <person name="Wang T."/>
            <person name="Wang B."/>
            <person name="Zhang J."/>
            <person name="Peng Z."/>
            <person name="Li Y."/>
            <person name="Li N."/>
            <person name="Wang J."/>
            <person name="Chen M."/>
            <person name="He Y."/>
            <person name="Tan F."/>
            <person name="Song X."/>
            <person name="Zheng Q."/>
            <person name="Huang R."/>
            <person name="Yang H."/>
            <person name="Du X."/>
            <person name="Chen L."/>
            <person name="Yang M."/>
            <person name="Gaffney P.M."/>
            <person name="Wang S."/>
            <person name="Luo L."/>
            <person name="She Z."/>
            <person name="Ming Y."/>
            <person name="Huang W."/>
            <person name="Zhang S."/>
            <person name="Huang B."/>
            <person name="Zhang Y."/>
            <person name="Qu T."/>
            <person name="Ni P."/>
            <person name="Miao G."/>
            <person name="Wang J."/>
            <person name="Wang Q."/>
            <person name="Steinberg C.E."/>
            <person name="Wang H."/>
            <person name="Li N."/>
            <person name="Qian L."/>
            <person name="Zhang G."/>
            <person name="Li Y."/>
            <person name="Yang H."/>
            <person name="Liu X."/>
            <person name="Wang J."/>
            <person name="Yin Y."/>
            <person name="Wang J."/>
        </authorList>
    </citation>
    <scope>NUCLEOTIDE SEQUENCE [LARGE SCALE GENOMIC DNA]</scope>
    <source>
        <strain evidence="1">05x7-T-G4-1.051#20</strain>
    </source>
</reference>
<dbReference type="InParanoid" id="K1PSZ7"/>
<dbReference type="EMBL" id="JH817881">
    <property type="protein sequence ID" value="EKC19525.1"/>
    <property type="molecule type" value="Genomic_DNA"/>
</dbReference>
<protein>
    <submittedName>
        <fullName evidence="1">Uncharacterized protein</fullName>
    </submittedName>
</protein>